<dbReference type="GO" id="GO:0046872">
    <property type="term" value="F:metal ion binding"/>
    <property type="evidence" value="ECO:0007669"/>
    <property type="project" value="UniProtKB-KW"/>
</dbReference>
<evidence type="ECO:0000256" key="1">
    <source>
        <dbReference type="ARBA" id="ARBA00001973"/>
    </source>
</evidence>
<comment type="caution">
    <text evidence="18">The sequence shown here is derived from an EMBL/GenBank/DDBJ whole genome shotgun (WGS) entry which is preliminary data.</text>
</comment>
<dbReference type="PANTHER" id="PTHR33353:SF10">
    <property type="entry name" value="ENDO-BETA-1,4-GLUCANASE D"/>
    <property type="match status" value="1"/>
</dbReference>
<dbReference type="Pfam" id="PF03443">
    <property type="entry name" value="AA9"/>
    <property type="match status" value="1"/>
</dbReference>
<dbReference type="AlphaFoldDB" id="A0A8H7DPB4"/>
<evidence type="ECO:0000256" key="11">
    <source>
        <dbReference type="ARBA" id="ARBA00023277"/>
    </source>
</evidence>
<gene>
    <name evidence="18" type="ORF">PC9H_011133</name>
</gene>
<evidence type="ECO:0000256" key="8">
    <source>
        <dbReference type="ARBA" id="ARBA00023008"/>
    </source>
</evidence>
<name>A0A8H7DPB4_PLEOS</name>
<keyword evidence="5 16" id="KW-0732">Signal</keyword>
<dbReference type="GeneID" id="59380951"/>
<evidence type="ECO:0000313" key="18">
    <source>
        <dbReference type="EMBL" id="KAF7422969.1"/>
    </source>
</evidence>
<organism evidence="18 19">
    <name type="scientific">Pleurotus ostreatus</name>
    <name type="common">Oyster mushroom</name>
    <name type="synonym">White-rot fungus</name>
    <dbReference type="NCBI Taxonomy" id="5322"/>
    <lineage>
        <taxon>Eukaryota</taxon>
        <taxon>Fungi</taxon>
        <taxon>Dikarya</taxon>
        <taxon>Basidiomycota</taxon>
        <taxon>Agaricomycotina</taxon>
        <taxon>Agaricomycetes</taxon>
        <taxon>Agaricomycetidae</taxon>
        <taxon>Agaricales</taxon>
        <taxon>Pleurotineae</taxon>
        <taxon>Pleurotaceae</taxon>
        <taxon>Pleurotus</taxon>
    </lineage>
</organism>
<dbReference type="InterPro" id="IPR049892">
    <property type="entry name" value="AA9"/>
</dbReference>
<evidence type="ECO:0000256" key="4">
    <source>
        <dbReference type="ARBA" id="ARBA00022723"/>
    </source>
</evidence>
<evidence type="ECO:0000256" key="16">
    <source>
        <dbReference type="SAM" id="SignalP"/>
    </source>
</evidence>
<feature type="signal peptide" evidence="16">
    <location>
        <begin position="1"/>
        <end position="20"/>
    </location>
</feature>
<sequence>MKLTELLAAVVALSAAGVSAHYRFDALIVGSTTTAPYQYVRQNTNYNSPITDVTSLDFRCNAGGLASAAATQTVTAAAGSTVGWALDQAIFHPGPINVYMAKAPGNAASFDGSGSVWFKVYEIRPVTNGGTSITWPADNISSFTFQLPSSLPSGQYLVRVEHIALHSASTFGGAQFYISCGQINVTGGGSGNPGPLVAIPGVYTGREPGIMLNIYYPIPATYTQPGPAVWRG</sequence>
<keyword evidence="4" id="KW-0479">Metal-binding</keyword>
<dbReference type="VEuPathDB" id="FungiDB:PC9H_011133"/>
<keyword evidence="12" id="KW-0624">Polysaccharide degradation</keyword>
<evidence type="ECO:0000256" key="2">
    <source>
        <dbReference type="ARBA" id="ARBA00004613"/>
    </source>
</evidence>
<dbReference type="Proteomes" id="UP000623687">
    <property type="component" value="Unassembled WGS sequence"/>
</dbReference>
<keyword evidence="9" id="KW-0503">Monooxygenase</keyword>
<dbReference type="RefSeq" id="XP_036628001.1">
    <property type="nucleotide sequence ID" value="XM_036780618.1"/>
</dbReference>
<keyword evidence="19" id="KW-1185">Reference proteome</keyword>
<evidence type="ECO:0000256" key="15">
    <source>
        <dbReference type="ARBA" id="ARBA00047174"/>
    </source>
</evidence>
<evidence type="ECO:0000256" key="9">
    <source>
        <dbReference type="ARBA" id="ARBA00023033"/>
    </source>
</evidence>
<dbReference type="EC" id="1.14.99.56" evidence="15"/>
<evidence type="ECO:0000313" key="19">
    <source>
        <dbReference type="Proteomes" id="UP000623687"/>
    </source>
</evidence>
<accession>A0A8H7DPB4</accession>
<dbReference type="GO" id="GO:0004497">
    <property type="term" value="F:monooxygenase activity"/>
    <property type="evidence" value="ECO:0007669"/>
    <property type="project" value="UniProtKB-KW"/>
</dbReference>
<reference evidence="18" key="1">
    <citation type="submission" date="2019-07" db="EMBL/GenBank/DDBJ databases">
        <authorList>
            <person name="Palmer J.M."/>
        </authorList>
    </citation>
    <scope>NUCLEOTIDE SEQUENCE</scope>
    <source>
        <strain evidence="18">PC9</strain>
    </source>
</reference>
<dbReference type="GO" id="GO:0030245">
    <property type="term" value="P:cellulose catabolic process"/>
    <property type="evidence" value="ECO:0007669"/>
    <property type="project" value="UniProtKB-KW"/>
</dbReference>
<evidence type="ECO:0000256" key="5">
    <source>
        <dbReference type="ARBA" id="ARBA00022729"/>
    </source>
</evidence>
<comment type="cofactor">
    <cofactor evidence="1">
        <name>Cu(2+)</name>
        <dbReference type="ChEBI" id="CHEBI:29036"/>
    </cofactor>
</comment>
<dbReference type="CDD" id="cd21175">
    <property type="entry name" value="LPMO_AA9"/>
    <property type="match status" value="1"/>
</dbReference>
<proteinExistence type="inferred from homology"/>
<dbReference type="OrthoDB" id="3496539at2759"/>
<evidence type="ECO:0000256" key="13">
    <source>
        <dbReference type="ARBA" id="ARBA00044502"/>
    </source>
</evidence>
<keyword evidence="11" id="KW-0119">Carbohydrate metabolism</keyword>
<evidence type="ECO:0000256" key="3">
    <source>
        <dbReference type="ARBA" id="ARBA00022525"/>
    </source>
</evidence>
<keyword evidence="3" id="KW-0964">Secreted</keyword>
<comment type="similarity">
    <text evidence="13">Belongs to the polysaccharide monooxygenase AA9 family.</text>
</comment>
<comment type="subcellular location">
    <subcellularLocation>
        <location evidence="2">Secreted</location>
    </subcellularLocation>
</comment>
<dbReference type="Gene3D" id="2.70.50.70">
    <property type="match status" value="1"/>
</dbReference>
<comment type="catalytic activity">
    <reaction evidence="14">
        <text>[(1-&gt;4)-beta-D-glucosyl]n+m + reduced acceptor + O2 = 4-dehydro-beta-D-glucosyl-[(1-&gt;4)-beta-D-glucosyl]n-1 + [(1-&gt;4)-beta-D-glucosyl]m + acceptor + H2O.</text>
        <dbReference type="EC" id="1.14.99.56"/>
    </reaction>
</comment>
<dbReference type="EMBL" id="JACETU010000008">
    <property type="protein sequence ID" value="KAF7422969.1"/>
    <property type="molecule type" value="Genomic_DNA"/>
</dbReference>
<keyword evidence="10" id="KW-1015">Disulfide bond</keyword>
<protein>
    <recommendedName>
        <fullName evidence="15">lytic cellulose monooxygenase (C4-dehydrogenating)</fullName>
        <ecNumber evidence="15">1.14.99.56</ecNumber>
    </recommendedName>
</protein>
<keyword evidence="6" id="KW-0136">Cellulose degradation</keyword>
<evidence type="ECO:0000256" key="6">
    <source>
        <dbReference type="ARBA" id="ARBA00023001"/>
    </source>
</evidence>
<feature type="chain" id="PRO_5034412420" description="lytic cellulose monooxygenase (C4-dehydrogenating)" evidence="16">
    <location>
        <begin position="21"/>
        <end position="232"/>
    </location>
</feature>
<dbReference type="GO" id="GO:0005576">
    <property type="term" value="C:extracellular region"/>
    <property type="evidence" value="ECO:0007669"/>
    <property type="project" value="UniProtKB-SubCell"/>
</dbReference>
<evidence type="ECO:0000256" key="10">
    <source>
        <dbReference type="ARBA" id="ARBA00023157"/>
    </source>
</evidence>
<evidence type="ECO:0000256" key="7">
    <source>
        <dbReference type="ARBA" id="ARBA00023002"/>
    </source>
</evidence>
<evidence type="ECO:0000256" key="14">
    <source>
        <dbReference type="ARBA" id="ARBA00045077"/>
    </source>
</evidence>
<dbReference type="PANTHER" id="PTHR33353">
    <property type="entry name" value="PUTATIVE (AFU_ORTHOLOGUE AFUA_1G12560)-RELATED"/>
    <property type="match status" value="1"/>
</dbReference>
<keyword evidence="8" id="KW-0186">Copper</keyword>
<evidence type="ECO:0000259" key="17">
    <source>
        <dbReference type="Pfam" id="PF03443"/>
    </source>
</evidence>
<dbReference type="InterPro" id="IPR005103">
    <property type="entry name" value="AA9_LPMO"/>
</dbReference>
<evidence type="ECO:0000256" key="12">
    <source>
        <dbReference type="ARBA" id="ARBA00023326"/>
    </source>
</evidence>
<feature type="domain" description="Auxiliary Activity family 9 catalytic" evidence="17">
    <location>
        <begin position="21"/>
        <end position="218"/>
    </location>
</feature>
<keyword evidence="7" id="KW-0560">Oxidoreductase</keyword>